<dbReference type="Pfam" id="PF00430">
    <property type="entry name" value="ATP-synt_B"/>
    <property type="match status" value="1"/>
</dbReference>
<keyword evidence="17" id="KW-0175">Coiled coil</keyword>
<gene>
    <name evidence="15" type="primary">atpF</name>
    <name evidence="18" type="ORF">OMAG_000149</name>
</gene>
<dbReference type="AlphaFoldDB" id="A0A0F0CWY7"/>
<evidence type="ECO:0000313" key="19">
    <source>
        <dbReference type="Proteomes" id="UP000033428"/>
    </source>
</evidence>
<dbReference type="GO" id="GO:0045259">
    <property type="term" value="C:proton-transporting ATP synthase complex"/>
    <property type="evidence" value="ECO:0007669"/>
    <property type="project" value="UniProtKB-KW"/>
</dbReference>
<evidence type="ECO:0000256" key="13">
    <source>
        <dbReference type="ARBA" id="ARBA00026054"/>
    </source>
</evidence>
<dbReference type="GO" id="GO:0016787">
    <property type="term" value="F:hydrolase activity"/>
    <property type="evidence" value="ECO:0007669"/>
    <property type="project" value="UniProtKB-KW"/>
</dbReference>
<keyword evidence="9 15" id="KW-0472">Membrane</keyword>
<keyword evidence="6 15" id="KW-0375">Hydrogen ion transport</keyword>
<dbReference type="InterPro" id="IPR050059">
    <property type="entry name" value="ATP_synthase_B_chain"/>
</dbReference>
<sequence>MEILKLLNVSEIAAQLACFFILLFVLNKFLWPRILAVLDERRSRISSEFKKIEELKTEVDVLKNDYIVKTREIEAKVQEKIAEAIQKGHLIAEEMKLAAQEESKNSARLFQEQMEIELLKAKEDMKKTIVEFSIEAAEKIIKDKISIKQEDILVEEFLEGIERIK</sequence>
<dbReference type="InterPro" id="IPR002146">
    <property type="entry name" value="ATP_synth_b/b'su_bac/chlpt"/>
</dbReference>
<evidence type="ECO:0000256" key="14">
    <source>
        <dbReference type="ARBA" id="ARBA00037847"/>
    </source>
</evidence>
<evidence type="ECO:0000256" key="5">
    <source>
        <dbReference type="ARBA" id="ARBA00022692"/>
    </source>
</evidence>
<keyword evidence="4 15" id="KW-0138">CF(0)</keyword>
<dbReference type="NCBIfam" id="TIGR01144">
    <property type="entry name" value="ATP_synt_b"/>
    <property type="match status" value="1"/>
</dbReference>
<evidence type="ECO:0000256" key="10">
    <source>
        <dbReference type="ARBA" id="ARBA00023310"/>
    </source>
</evidence>
<dbReference type="GO" id="GO:0012505">
    <property type="term" value="C:endomembrane system"/>
    <property type="evidence" value="ECO:0007669"/>
    <property type="project" value="UniProtKB-SubCell"/>
</dbReference>
<comment type="similarity">
    <text evidence="1 15 16">Belongs to the ATPase B chain family.</text>
</comment>
<evidence type="ECO:0000256" key="2">
    <source>
        <dbReference type="ARBA" id="ARBA00022448"/>
    </source>
</evidence>
<keyword evidence="18" id="KW-0378">Hydrolase</keyword>
<evidence type="ECO:0000313" key="18">
    <source>
        <dbReference type="EMBL" id="KJJ85965.1"/>
    </source>
</evidence>
<dbReference type="InterPro" id="IPR005864">
    <property type="entry name" value="ATP_synth_F0_bsu_bac"/>
</dbReference>
<evidence type="ECO:0000256" key="4">
    <source>
        <dbReference type="ARBA" id="ARBA00022547"/>
    </source>
</evidence>
<comment type="function">
    <text evidence="11 15">F(1)F(0) ATP synthase produces ATP from ADP in the presence of a proton or sodium gradient. F-type ATPases consist of two structural domains, F(1) containing the extramembraneous catalytic core and F(0) containing the membrane proton channel, linked together by a central stalk and a peripheral stalk. During catalysis, ATP synthesis in the catalytic domain of F(1) is coupled via a rotary mechanism of the central stalk subunits to proton translocation.</text>
</comment>
<dbReference type="Proteomes" id="UP000033428">
    <property type="component" value="Unassembled WGS sequence"/>
</dbReference>
<evidence type="ECO:0000256" key="12">
    <source>
        <dbReference type="ARBA" id="ARBA00025614"/>
    </source>
</evidence>
<keyword evidence="8 15" id="KW-0406">Ion transport</keyword>
<dbReference type="PANTHER" id="PTHR33445">
    <property type="entry name" value="ATP SYNTHASE SUBUNIT B', CHLOROPLASTIC"/>
    <property type="match status" value="1"/>
</dbReference>
<proteinExistence type="inferred from homology"/>
<accession>A0A0F0CWY7</accession>
<dbReference type="GO" id="GO:0046961">
    <property type="term" value="F:proton-transporting ATPase activity, rotational mechanism"/>
    <property type="evidence" value="ECO:0007669"/>
    <property type="project" value="TreeGrafter"/>
</dbReference>
<keyword evidence="19" id="KW-1185">Reference proteome</keyword>
<evidence type="ECO:0000256" key="3">
    <source>
        <dbReference type="ARBA" id="ARBA00022475"/>
    </source>
</evidence>
<evidence type="ECO:0000256" key="1">
    <source>
        <dbReference type="ARBA" id="ARBA00005513"/>
    </source>
</evidence>
<evidence type="ECO:0000256" key="15">
    <source>
        <dbReference type="HAMAP-Rule" id="MF_01398"/>
    </source>
</evidence>
<evidence type="ECO:0000256" key="16">
    <source>
        <dbReference type="RuleBase" id="RU003848"/>
    </source>
</evidence>
<comment type="function">
    <text evidence="12">Component of the F(0) channel, it forms part of the peripheral stalk, linking F(1) to F(0). The b'-subunit is a diverged and duplicated form of b found in plants and photosynthetic bacteria.</text>
</comment>
<evidence type="ECO:0000256" key="9">
    <source>
        <dbReference type="ARBA" id="ARBA00023136"/>
    </source>
</evidence>
<dbReference type="GO" id="GO:0005886">
    <property type="term" value="C:plasma membrane"/>
    <property type="evidence" value="ECO:0007669"/>
    <property type="project" value="UniProtKB-SubCell"/>
</dbReference>
<evidence type="ECO:0000256" key="17">
    <source>
        <dbReference type="SAM" id="Coils"/>
    </source>
</evidence>
<keyword evidence="3 15" id="KW-1003">Cell membrane</keyword>
<keyword evidence="7 15" id="KW-1133">Transmembrane helix</keyword>
<dbReference type="CDD" id="cd06503">
    <property type="entry name" value="ATP-synt_Fo_b"/>
    <property type="match status" value="1"/>
</dbReference>
<dbReference type="GO" id="GO:0046933">
    <property type="term" value="F:proton-transporting ATP synthase activity, rotational mechanism"/>
    <property type="evidence" value="ECO:0007669"/>
    <property type="project" value="UniProtKB-UniRule"/>
</dbReference>
<dbReference type="PANTHER" id="PTHR33445:SF1">
    <property type="entry name" value="ATP SYNTHASE SUBUNIT B"/>
    <property type="match status" value="1"/>
</dbReference>
<evidence type="ECO:0000256" key="8">
    <source>
        <dbReference type="ARBA" id="ARBA00023065"/>
    </source>
</evidence>
<reference evidence="18 19" key="1">
    <citation type="submission" date="2015-02" db="EMBL/GenBank/DDBJ databases">
        <title>Single-cell genomics of uncultivated deep-branching MTB reveals a conserved set of magnetosome genes.</title>
        <authorList>
            <person name="Kolinko S."/>
            <person name="Richter M."/>
            <person name="Glockner F.O."/>
            <person name="Brachmann A."/>
            <person name="Schuler D."/>
        </authorList>
    </citation>
    <scope>NUCLEOTIDE SEQUENCE [LARGE SCALE GENOMIC DNA]</scope>
    <source>
        <strain evidence="18">SKK-01</strain>
    </source>
</reference>
<keyword evidence="10 15" id="KW-0066">ATP synthesis</keyword>
<dbReference type="EMBL" id="JYNY01000032">
    <property type="protein sequence ID" value="KJJ85965.1"/>
    <property type="molecule type" value="Genomic_DNA"/>
</dbReference>
<name>A0A0F0CWY7_9BACT</name>
<comment type="caution">
    <text evidence="18">The sequence shown here is derived from an EMBL/GenBank/DDBJ whole genome shotgun (WGS) entry which is preliminary data.</text>
</comment>
<evidence type="ECO:0000256" key="11">
    <source>
        <dbReference type="ARBA" id="ARBA00025198"/>
    </source>
</evidence>
<protein>
    <recommendedName>
        <fullName evidence="15">ATP synthase subunit b</fullName>
    </recommendedName>
    <alternativeName>
        <fullName evidence="15">ATP synthase F(0) sector subunit b</fullName>
    </alternativeName>
    <alternativeName>
        <fullName evidence="15">ATPase subunit I</fullName>
    </alternativeName>
    <alternativeName>
        <fullName evidence="15">F-type ATPase subunit b</fullName>
        <shortName evidence="15">F-ATPase subunit b</shortName>
    </alternativeName>
</protein>
<evidence type="ECO:0000256" key="6">
    <source>
        <dbReference type="ARBA" id="ARBA00022781"/>
    </source>
</evidence>
<dbReference type="HAMAP" id="MF_01398">
    <property type="entry name" value="ATP_synth_b_bprime"/>
    <property type="match status" value="1"/>
</dbReference>
<keyword evidence="5 15" id="KW-0812">Transmembrane</keyword>
<comment type="subcellular location">
    <subcellularLocation>
        <location evidence="15">Cell membrane</location>
        <topology evidence="15">Single-pass membrane protein</topology>
    </subcellularLocation>
    <subcellularLocation>
        <location evidence="14">Endomembrane system</location>
        <topology evidence="14">Single-pass membrane protein</topology>
    </subcellularLocation>
</comment>
<keyword evidence="2 15" id="KW-0813">Transport</keyword>
<feature type="coiled-coil region" evidence="17">
    <location>
        <begin position="45"/>
        <end position="72"/>
    </location>
</feature>
<evidence type="ECO:0000256" key="7">
    <source>
        <dbReference type="ARBA" id="ARBA00022989"/>
    </source>
</evidence>
<feature type="transmembrane region" description="Helical" evidence="15">
    <location>
        <begin position="12"/>
        <end position="31"/>
    </location>
</feature>
<organism evidence="18 19">
    <name type="scientific">Candidatus Omnitrophus magneticus</name>
    <dbReference type="NCBI Taxonomy" id="1609969"/>
    <lineage>
        <taxon>Bacteria</taxon>
        <taxon>Pseudomonadati</taxon>
        <taxon>Candidatus Omnitrophota</taxon>
        <taxon>Candidatus Omnitrophus</taxon>
    </lineage>
</organism>
<comment type="subunit">
    <text evidence="15">F-type ATPases have 2 components, F(1) - the catalytic core - and F(0) - the membrane proton channel. F(1) has five subunits: alpha(3), beta(3), gamma(1), delta(1), epsilon(1). F(0) has three main subunits: a(1), b(2) and c(10-14). The alpha and beta chains form an alternating ring which encloses part of the gamma chain. F(1) is attached to F(0) by a central stalk formed by the gamma and epsilon chains, while a peripheral stalk is formed by the delta and b chains.</text>
</comment>
<comment type="subunit">
    <text evidence="13">F-type ATPases have 2 components, F(1) - the catalytic core - and F(0) - the membrane proton channel. F(1) has five subunits: alpha(3), beta(3), gamma(1), delta(1), epsilon(1). F(0) has four main subunits: a(1), b(2) and c(10-14). The alpha and beta chains form an alternating ring which encloses part of the gamma chain. F(1) is attached to F(0) by a central stalk formed by the gamma and epsilon chains, while a peripheral stalk is formed by the delta and b chains.</text>
</comment>